<proteinExistence type="predicted"/>
<dbReference type="PANTHER" id="PTHR35006">
    <property type="entry name" value="GLYOXALASE FAMILY PROTEIN (AFU_ORTHOLOGUE AFUA_5G14830)"/>
    <property type="match status" value="1"/>
</dbReference>
<dbReference type="AlphaFoldDB" id="A0A381RK92"/>
<accession>A0A381RK92</accession>
<reference evidence="2" key="1">
    <citation type="submission" date="2018-05" db="EMBL/GenBank/DDBJ databases">
        <authorList>
            <person name="Lanie J.A."/>
            <person name="Ng W.-L."/>
            <person name="Kazmierczak K.M."/>
            <person name="Andrzejewski T.M."/>
            <person name="Davidsen T.M."/>
            <person name="Wayne K.J."/>
            <person name="Tettelin H."/>
            <person name="Glass J.I."/>
            <person name="Rusch D."/>
            <person name="Podicherti R."/>
            <person name="Tsui H.-C.T."/>
            <person name="Winkler M.E."/>
        </authorList>
    </citation>
    <scope>NUCLEOTIDE SEQUENCE</scope>
</reference>
<evidence type="ECO:0000313" key="2">
    <source>
        <dbReference type="EMBL" id="SUZ91751.1"/>
    </source>
</evidence>
<organism evidence="2">
    <name type="scientific">marine metagenome</name>
    <dbReference type="NCBI Taxonomy" id="408172"/>
    <lineage>
        <taxon>unclassified sequences</taxon>
        <taxon>metagenomes</taxon>
        <taxon>ecological metagenomes</taxon>
    </lineage>
</organism>
<protein>
    <recommendedName>
        <fullName evidence="1">VOC domain-containing protein</fullName>
    </recommendedName>
</protein>
<feature type="domain" description="VOC" evidence="1">
    <location>
        <begin position="6"/>
        <end position="126"/>
    </location>
</feature>
<dbReference type="InterPro" id="IPR029068">
    <property type="entry name" value="Glyas_Bleomycin-R_OHBP_Dase"/>
</dbReference>
<dbReference type="InterPro" id="IPR004360">
    <property type="entry name" value="Glyas_Fos-R_dOase_dom"/>
</dbReference>
<dbReference type="Gene3D" id="3.10.180.10">
    <property type="entry name" value="2,3-Dihydroxybiphenyl 1,2-Dioxygenase, domain 1"/>
    <property type="match status" value="1"/>
</dbReference>
<dbReference type="SUPFAM" id="SSF54593">
    <property type="entry name" value="Glyoxalase/Bleomycin resistance protein/Dihydroxybiphenyl dioxygenase"/>
    <property type="match status" value="1"/>
</dbReference>
<evidence type="ECO:0000259" key="1">
    <source>
        <dbReference type="PROSITE" id="PS51819"/>
    </source>
</evidence>
<dbReference type="InterPro" id="IPR037523">
    <property type="entry name" value="VOC_core"/>
</dbReference>
<dbReference type="PROSITE" id="PS51819">
    <property type="entry name" value="VOC"/>
    <property type="match status" value="1"/>
</dbReference>
<dbReference type="CDD" id="cd07262">
    <property type="entry name" value="VOC_like"/>
    <property type="match status" value="1"/>
</dbReference>
<dbReference type="PANTHER" id="PTHR35006:SF1">
    <property type="entry name" value="BLL2941 PROTEIN"/>
    <property type="match status" value="1"/>
</dbReference>
<sequence length="128" mass="14147">MMKNQLIGYTTIGTNDLDRAKEFYNNLFSEIGAVGFAANDRVFLWRVDGGSSMFAVAKPYDEKEATVGNGNMIALPMDSRDQVDSMYAKAMALGATDEGEPGERTDTFYGAYIRDLDGNKLVFYILSI</sequence>
<gene>
    <name evidence="2" type="ORF">METZ01_LOCUS44605</name>
</gene>
<dbReference type="EMBL" id="UINC01002002">
    <property type="protein sequence ID" value="SUZ91751.1"/>
    <property type="molecule type" value="Genomic_DNA"/>
</dbReference>
<name>A0A381RK92_9ZZZZ</name>
<dbReference type="Pfam" id="PF00903">
    <property type="entry name" value="Glyoxalase"/>
    <property type="match status" value="1"/>
</dbReference>